<keyword evidence="3" id="KW-0731">Sigma factor</keyword>
<protein>
    <submittedName>
        <fullName evidence="7">RNA polymerase subunit sigma-24</fullName>
    </submittedName>
</protein>
<dbReference type="Pfam" id="PF04542">
    <property type="entry name" value="Sigma70_r2"/>
    <property type="match status" value="1"/>
</dbReference>
<feature type="domain" description="RNA polymerase sigma-70 region 2" evidence="5">
    <location>
        <begin position="60"/>
        <end position="124"/>
    </location>
</feature>
<dbReference type="GO" id="GO:0003677">
    <property type="term" value="F:DNA binding"/>
    <property type="evidence" value="ECO:0007669"/>
    <property type="project" value="InterPro"/>
</dbReference>
<dbReference type="InterPro" id="IPR007627">
    <property type="entry name" value="RNA_pol_sigma70_r2"/>
</dbReference>
<dbReference type="InterPro" id="IPR014284">
    <property type="entry name" value="RNA_pol_sigma-70_dom"/>
</dbReference>
<dbReference type="SUPFAM" id="SSF88659">
    <property type="entry name" value="Sigma3 and sigma4 domains of RNA polymerase sigma factors"/>
    <property type="match status" value="1"/>
</dbReference>
<dbReference type="OrthoDB" id="5501064at2"/>
<evidence type="ECO:0000256" key="2">
    <source>
        <dbReference type="ARBA" id="ARBA00023015"/>
    </source>
</evidence>
<keyword evidence="8" id="KW-1185">Reference proteome</keyword>
<gene>
    <name evidence="7" type="ORF">CW362_16210</name>
</gene>
<dbReference type="InterPro" id="IPR013325">
    <property type="entry name" value="RNA_pol_sigma_r2"/>
</dbReference>
<dbReference type="SUPFAM" id="SSF88946">
    <property type="entry name" value="Sigma2 domain of RNA polymerase sigma factors"/>
    <property type="match status" value="1"/>
</dbReference>
<name>A0A2I0SQ22_9ACTN</name>
<comment type="caution">
    <text evidence="7">The sequence shown here is derived from an EMBL/GenBank/DDBJ whole genome shotgun (WGS) entry which is preliminary data.</text>
</comment>
<organism evidence="7 8">
    <name type="scientific">Streptomyces populi</name>
    <dbReference type="NCBI Taxonomy" id="2058924"/>
    <lineage>
        <taxon>Bacteria</taxon>
        <taxon>Bacillati</taxon>
        <taxon>Actinomycetota</taxon>
        <taxon>Actinomycetes</taxon>
        <taxon>Kitasatosporales</taxon>
        <taxon>Streptomycetaceae</taxon>
        <taxon>Streptomyces</taxon>
    </lineage>
</organism>
<proteinExistence type="inferred from homology"/>
<dbReference type="AlphaFoldDB" id="A0A2I0SQ22"/>
<dbReference type="GO" id="GO:0016987">
    <property type="term" value="F:sigma factor activity"/>
    <property type="evidence" value="ECO:0007669"/>
    <property type="project" value="UniProtKB-KW"/>
</dbReference>
<keyword evidence="2" id="KW-0805">Transcription regulation</keyword>
<keyword evidence="4" id="KW-0804">Transcription</keyword>
<evidence type="ECO:0000313" key="8">
    <source>
        <dbReference type="Proteomes" id="UP000236178"/>
    </source>
</evidence>
<evidence type="ECO:0000259" key="6">
    <source>
        <dbReference type="Pfam" id="PF08281"/>
    </source>
</evidence>
<evidence type="ECO:0000313" key="7">
    <source>
        <dbReference type="EMBL" id="PKT72018.1"/>
    </source>
</evidence>
<dbReference type="PANTHER" id="PTHR43133:SF66">
    <property type="entry name" value="ECF RNA POLYMERASE SIGMA FACTOR SIGK"/>
    <property type="match status" value="1"/>
</dbReference>
<dbReference type="Pfam" id="PF08281">
    <property type="entry name" value="Sigma70_r4_2"/>
    <property type="match status" value="1"/>
</dbReference>
<evidence type="ECO:0000259" key="5">
    <source>
        <dbReference type="Pfam" id="PF04542"/>
    </source>
</evidence>
<dbReference type="InterPro" id="IPR013324">
    <property type="entry name" value="RNA_pol_sigma_r3/r4-like"/>
</dbReference>
<evidence type="ECO:0000256" key="1">
    <source>
        <dbReference type="ARBA" id="ARBA00010641"/>
    </source>
</evidence>
<accession>A0A2I0SQ22</accession>
<feature type="domain" description="RNA polymerase sigma factor 70 region 4 type 2" evidence="6">
    <location>
        <begin position="157"/>
        <end position="208"/>
    </location>
</feature>
<dbReference type="GO" id="GO:0006352">
    <property type="term" value="P:DNA-templated transcription initiation"/>
    <property type="evidence" value="ECO:0007669"/>
    <property type="project" value="InterPro"/>
</dbReference>
<dbReference type="Proteomes" id="UP000236178">
    <property type="component" value="Unassembled WGS sequence"/>
</dbReference>
<dbReference type="PANTHER" id="PTHR43133">
    <property type="entry name" value="RNA POLYMERASE ECF-TYPE SIGMA FACTO"/>
    <property type="match status" value="1"/>
</dbReference>
<dbReference type="InterPro" id="IPR036388">
    <property type="entry name" value="WH-like_DNA-bd_sf"/>
</dbReference>
<comment type="similarity">
    <text evidence="1">Belongs to the sigma-70 factor family. ECF subfamily.</text>
</comment>
<sequence length="229" mass="24379">MGVSARTSAPAGHIRANSVRTRTVLGQGGEPRRAQPYDAELGVAVARAQEGDEVAFAAAYRIVQPGLLGYLRGIVGDDAEDVASDAWLEIARDLGRFRGDGAGFRGWTATIARHRALDHLRRLRVRPRGTALEQDALDLPGRHSTQDEALETLSTEYALELVAGLPRDQAEAVLLRVVVGLDGPAAARVLGKRPGAVRTSAHRGLKRLARQLGVAGVTDEESRTLGDSG</sequence>
<evidence type="ECO:0000256" key="3">
    <source>
        <dbReference type="ARBA" id="ARBA00023082"/>
    </source>
</evidence>
<dbReference type="EMBL" id="PJOS01000027">
    <property type="protein sequence ID" value="PKT72018.1"/>
    <property type="molecule type" value="Genomic_DNA"/>
</dbReference>
<reference evidence="7 8" key="1">
    <citation type="submission" date="2017-12" db="EMBL/GenBank/DDBJ databases">
        <title>Streptomyces populusis sp. nov., a novel endophytic actinobacterium isolated from stems of Populus adenopoda Maxim.</title>
        <authorList>
            <person name="Wang Z."/>
        </authorList>
    </citation>
    <scope>NUCLEOTIDE SEQUENCE [LARGE SCALE GENOMIC DNA]</scope>
    <source>
        <strain evidence="7 8">A249</strain>
    </source>
</reference>
<dbReference type="InterPro" id="IPR013249">
    <property type="entry name" value="RNA_pol_sigma70_r4_t2"/>
</dbReference>
<dbReference type="NCBIfam" id="TIGR02937">
    <property type="entry name" value="sigma70-ECF"/>
    <property type="match status" value="1"/>
</dbReference>
<dbReference type="Gene3D" id="1.10.10.10">
    <property type="entry name" value="Winged helix-like DNA-binding domain superfamily/Winged helix DNA-binding domain"/>
    <property type="match status" value="1"/>
</dbReference>
<dbReference type="Gene3D" id="1.10.1740.10">
    <property type="match status" value="1"/>
</dbReference>
<dbReference type="InterPro" id="IPR039425">
    <property type="entry name" value="RNA_pol_sigma-70-like"/>
</dbReference>
<evidence type="ECO:0000256" key="4">
    <source>
        <dbReference type="ARBA" id="ARBA00023163"/>
    </source>
</evidence>